<sequence length="52" mass="5664">REQQSVRPTSALLEQSGSLLFLLFGLDEEGLVQVQVLGRLSVRLGRLVAAGR</sequence>
<dbReference type="EMBL" id="JAWQEG010008727">
    <property type="protein sequence ID" value="KAK3849756.1"/>
    <property type="molecule type" value="Genomic_DNA"/>
</dbReference>
<proteinExistence type="predicted"/>
<evidence type="ECO:0000313" key="1">
    <source>
        <dbReference type="EMBL" id="KAK3849756.1"/>
    </source>
</evidence>
<dbReference type="AlphaFoldDB" id="A0AAE1BFI6"/>
<organism evidence="1 2">
    <name type="scientific">Petrolisthes cinctipes</name>
    <name type="common">Flat porcelain crab</name>
    <dbReference type="NCBI Taxonomy" id="88211"/>
    <lineage>
        <taxon>Eukaryota</taxon>
        <taxon>Metazoa</taxon>
        <taxon>Ecdysozoa</taxon>
        <taxon>Arthropoda</taxon>
        <taxon>Crustacea</taxon>
        <taxon>Multicrustacea</taxon>
        <taxon>Malacostraca</taxon>
        <taxon>Eumalacostraca</taxon>
        <taxon>Eucarida</taxon>
        <taxon>Decapoda</taxon>
        <taxon>Pleocyemata</taxon>
        <taxon>Anomura</taxon>
        <taxon>Galatheoidea</taxon>
        <taxon>Porcellanidae</taxon>
        <taxon>Petrolisthes</taxon>
    </lineage>
</organism>
<accession>A0AAE1BFI6</accession>
<keyword evidence="2" id="KW-1185">Reference proteome</keyword>
<comment type="caution">
    <text evidence="1">The sequence shown here is derived from an EMBL/GenBank/DDBJ whole genome shotgun (WGS) entry which is preliminary data.</text>
</comment>
<feature type="non-terminal residue" evidence="1">
    <location>
        <position position="1"/>
    </location>
</feature>
<name>A0AAE1BFI6_PETCI</name>
<dbReference type="Proteomes" id="UP001286313">
    <property type="component" value="Unassembled WGS sequence"/>
</dbReference>
<protein>
    <submittedName>
        <fullName evidence="1">Uncharacterized protein</fullName>
    </submittedName>
</protein>
<reference evidence="1" key="1">
    <citation type="submission" date="2023-10" db="EMBL/GenBank/DDBJ databases">
        <title>Genome assemblies of two species of porcelain crab, Petrolisthes cinctipes and Petrolisthes manimaculis (Anomura: Porcellanidae).</title>
        <authorList>
            <person name="Angst P."/>
        </authorList>
    </citation>
    <scope>NUCLEOTIDE SEQUENCE</scope>
    <source>
        <strain evidence="1">PB745_01</strain>
        <tissue evidence="1">Gill</tissue>
    </source>
</reference>
<evidence type="ECO:0000313" key="2">
    <source>
        <dbReference type="Proteomes" id="UP001286313"/>
    </source>
</evidence>
<gene>
    <name evidence="1" type="ORF">Pcinc_043499</name>
</gene>